<dbReference type="RefSeq" id="WP_327794449.1">
    <property type="nucleotide sequence ID" value="NZ_JADQAZ010000002.1"/>
</dbReference>
<protein>
    <submittedName>
        <fullName evidence="2">Polysaccharide pyruvyl transferase family protein</fullName>
    </submittedName>
</protein>
<feature type="domain" description="Polysaccharide pyruvyl transferase" evidence="1">
    <location>
        <begin position="22"/>
        <end position="323"/>
    </location>
</feature>
<dbReference type="GO" id="GO:0016740">
    <property type="term" value="F:transferase activity"/>
    <property type="evidence" value="ECO:0007669"/>
    <property type="project" value="UniProtKB-KW"/>
</dbReference>
<dbReference type="AlphaFoldDB" id="A0AAP2CTG0"/>
<evidence type="ECO:0000259" key="1">
    <source>
        <dbReference type="Pfam" id="PF04230"/>
    </source>
</evidence>
<dbReference type="Pfam" id="PF04230">
    <property type="entry name" value="PS_pyruv_trans"/>
    <property type="match status" value="1"/>
</dbReference>
<dbReference type="Proteomes" id="UP001315686">
    <property type="component" value="Unassembled WGS sequence"/>
</dbReference>
<sequence>MQELKRSTIPRVGILTYHFSDNYGACLQAYGLRQWLLKNGAEAEFINYVPRHVEAGGRLQSPFSKTGLKANLKVAFLWLSRLKQDVFGNADQRDMFKTFQEETLGVTGERLTTAEAVQGYLGGKGAHLDMLVCGSDQIWAASLQNGIDPVYYLSFPDGSPKARRISYAPSFGRAGLDPVHHNEVSGYLSAFEGLSAREKSGVKLVHDLTGREAAWVPDPTILLGDFSEFLEEHEAEVQGDHVFCYGLRTASGIREAAEAAGKFTGSPVLSPFNPHRRWREVGTTIYPSPAQWVTYLAKSKFVVTNSFHGTVFSILFRKPFITVELPGARSELNERSRSLLNALGLEERLVNGTDAAQVQEMLNRPIDWNEVSPRLEAMQKAGRMYLKNELLAVS</sequence>
<evidence type="ECO:0000313" key="2">
    <source>
        <dbReference type="EMBL" id="MBT0958236.1"/>
    </source>
</evidence>
<dbReference type="EMBL" id="JADQAZ010000002">
    <property type="protein sequence ID" value="MBT0958236.1"/>
    <property type="molecule type" value="Genomic_DNA"/>
</dbReference>
<organism evidence="2 3">
    <name type="scientific">Harenicola maris</name>
    <dbReference type="NCBI Taxonomy" id="2841044"/>
    <lineage>
        <taxon>Bacteria</taxon>
        <taxon>Pseudomonadati</taxon>
        <taxon>Pseudomonadota</taxon>
        <taxon>Alphaproteobacteria</taxon>
        <taxon>Rhodobacterales</taxon>
        <taxon>Paracoccaceae</taxon>
        <taxon>Harenicola</taxon>
    </lineage>
</organism>
<gene>
    <name evidence="2" type="ORF">IV417_12635</name>
</gene>
<keyword evidence="2" id="KW-0808">Transferase</keyword>
<evidence type="ECO:0000313" key="3">
    <source>
        <dbReference type="Proteomes" id="UP001315686"/>
    </source>
</evidence>
<reference evidence="2 3" key="1">
    <citation type="journal article" date="2021" name="Arch. Microbiol.">
        <title>Harenicola maris gen. nov., sp. nov. isolated from the Sea of Japan shallow sediments.</title>
        <authorList>
            <person name="Romanenko L.A."/>
            <person name="Kurilenko V.V."/>
            <person name="Chernysheva N.Y."/>
            <person name="Tekutyeva L.A."/>
            <person name="Velansky P.V."/>
            <person name="Svetashev V.I."/>
            <person name="Isaeva M.P."/>
        </authorList>
    </citation>
    <scope>NUCLEOTIDE SEQUENCE [LARGE SCALE GENOMIC DNA]</scope>
    <source>
        <strain evidence="2 3">KMM 3653</strain>
    </source>
</reference>
<proteinExistence type="predicted"/>
<dbReference type="InterPro" id="IPR007345">
    <property type="entry name" value="Polysacch_pyruvyl_Trfase"/>
</dbReference>
<keyword evidence="3" id="KW-1185">Reference proteome</keyword>
<accession>A0AAP2CTG0</accession>
<name>A0AAP2CTG0_9RHOB</name>
<comment type="caution">
    <text evidence="2">The sequence shown here is derived from an EMBL/GenBank/DDBJ whole genome shotgun (WGS) entry which is preliminary data.</text>
</comment>